<sequence>MTMSTDWVTNQIPNASVRVASLAQSDAVSPAAPGKRFLSACCTAGLLTVSAINAVITSPAHNRQSSSAKHAMAKVKMTVTISIKEKPTAAVRLSSYN</sequence>
<evidence type="ECO:0000313" key="1">
    <source>
        <dbReference type="EMBL" id="CAI6365882.1"/>
    </source>
</evidence>
<dbReference type="Proteomes" id="UP001160148">
    <property type="component" value="Unassembled WGS sequence"/>
</dbReference>
<dbReference type="EMBL" id="CARXXK010000004">
    <property type="protein sequence ID" value="CAI6365882.1"/>
    <property type="molecule type" value="Genomic_DNA"/>
</dbReference>
<accession>A0AAV0XDH5</accession>
<organism evidence="1 2">
    <name type="scientific">Macrosiphum euphorbiae</name>
    <name type="common">potato aphid</name>
    <dbReference type="NCBI Taxonomy" id="13131"/>
    <lineage>
        <taxon>Eukaryota</taxon>
        <taxon>Metazoa</taxon>
        <taxon>Ecdysozoa</taxon>
        <taxon>Arthropoda</taxon>
        <taxon>Hexapoda</taxon>
        <taxon>Insecta</taxon>
        <taxon>Pterygota</taxon>
        <taxon>Neoptera</taxon>
        <taxon>Paraneoptera</taxon>
        <taxon>Hemiptera</taxon>
        <taxon>Sternorrhyncha</taxon>
        <taxon>Aphidomorpha</taxon>
        <taxon>Aphidoidea</taxon>
        <taxon>Aphididae</taxon>
        <taxon>Macrosiphini</taxon>
        <taxon>Macrosiphum</taxon>
    </lineage>
</organism>
<name>A0AAV0XDH5_9HEMI</name>
<keyword evidence="2" id="KW-1185">Reference proteome</keyword>
<evidence type="ECO:0000313" key="2">
    <source>
        <dbReference type="Proteomes" id="UP001160148"/>
    </source>
</evidence>
<proteinExistence type="predicted"/>
<gene>
    <name evidence="1" type="ORF">MEUPH1_LOCUS20538</name>
</gene>
<comment type="caution">
    <text evidence="1">The sequence shown here is derived from an EMBL/GenBank/DDBJ whole genome shotgun (WGS) entry which is preliminary data.</text>
</comment>
<protein>
    <submittedName>
        <fullName evidence="1">Uncharacterized protein</fullName>
    </submittedName>
</protein>
<reference evidence="1 2" key="1">
    <citation type="submission" date="2023-01" db="EMBL/GenBank/DDBJ databases">
        <authorList>
            <person name="Whitehead M."/>
        </authorList>
    </citation>
    <scope>NUCLEOTIDE SEQUENCE [LARGE SCALE GENOMIC DNA]</scope>
</reference>
<dbReference type="AlphaFoldDB" id="A0AAV0XDH5"/>